<organism evidence="1 2">
    <name type="scientific">Magallana gigas</name>
    <name type="common">Pacific oyster</name>
    <name type="synonym">Crassostrea gigas</name>
    <dbReference type="NCBI Taxonomy" id="29159"/>
    <lineage>
        <taxon>Eukaryota</taxon>
        <taxon>Metazoa</taxon>
        <taxon>Spiralia</taxon>
        <taxon>Lophotrochozoa</taxon>
        <taxon>Mollusca</taxon>
        <taxon>Bivalvia</taxon>
        <taxon>Autobranchia</taxon>
        <taxon>Pteriomorphia</taxon>
        <taxon>Ostreida</taxon>
        <taxon>Ostreoidea</taxon>
        <taxon>Ostreidae</taxon>
        <taxon>Magallana</taxon>
    </lineage>
</organism>
<name>A0A8W8L6D2_MAGGI</name>
<evidence type="ECO:0000313" key="2">
    <source>
        <dbReference type="Proteomes" id="UP000005408"/>
    </source>
</evidence>
<dbReference type="Proteomes" id="UP000005408">
    <property type="component" value="Unassembled WGS sequence"/>
</dbReference>
<evidence type="ECO:0000313" key="1">
    <source>
        <dbReference type="EnsemblMetazoa" id="G26666.1:cds"/>
    </source>
</evidence>
<accession>A0A8W8L6D2</accession>
<dbReference type="EnsemblMetazoa" id="G26666.1">
    <property type="protein sequence ID" value="G26666.1:cds"/>
    <property type="gene ID" value="G26666"/>
</dbReference>
<sequence length="685" mass="78845">MTKSPPRGVLEYCQEEGGMMEEKGSKFESVYKRKKPVKMAAKDLLFTFKTHEPFVSRGSNSRTYIWFGLCLYHNPIVTMETTTCPLIFLLWIFSVNSRELTLPAYNLRSASNHKVMPLPAATGGKAVLVGQKEPLSLNVCIRKRSRVSLDNLRYSNHNSSTVFNVTFNSGEWMGRYHARPDDDWNSFKNTGIFPKSYMLEPGWHVIKIYVEDFQHTFTEGIVVDKLVFNVDDPWMDNDVLSCKIICTEKNNFPIKIPLLTSNSFPSRMEQRSFPTECAEVDNVDIPLYNAFIDSFTITSSLPQYKSFSNRRTENTTNCPHLSAELWRFDNFTLGPSSSEVLHSKTARMSFYSSSANQFIVIIRFYLEGQKKGSVDSKIGSLLTLGLKTLSAPMTVAMRYKEKWGNLSKPETKQFDKNNLQQVWQIPDFSWTEDNLNYIILTADSANLDSVVDNLRLEKRPFKPETQKTIYKSDDVHIVAVYVEMWWLSPDRMSVHLPNGQTFEGVAYLQVYRPIPWNDGYSQVFVLYQDGNARFIPVTPEGLDWIPFGTSVILGQTYSDSIRPYTSIQQLDIDPERWSMRIFYKDGGSMLLNINSTYSETQVQVSQIFFTRDRYTLPFATIRSMYVAEGNTDVDSVKVDDKQTYHVMDQWGYVQGRSFAFYRSCISRHLTLSPDIQIDVLQTRIT</sequence>
<dbReference type="AlphaFoldDB" id="A0A8W8L6D2"/>
<keyword evidence="2" id="KW-1185">Reference proteome</keyword>
<reference evidence="1" key="1">
    <citation type="submission" date="2022-08" db="UniProtKB">
        <authorList>
            <consortium name="EnsemblMetazoa"/>
        </authorList>
    </citation>
    <scope>IDENTIFICATION</scope>
    <source>
        <strain evidence="1">05x7-T-G4-1.051#20</strain>
    </source>
</reference>
<protein>
    <submittedName>
        <fullName evidence="1">Uncharacterized protein</fullName>
    </submittedName>
</protein>
<proteinExistence type="predicted"/>